<dbReference type="PANTHER" id="PTHR34145:SF28">
    <property type="entry name" value="F-BOX DOMAIN-CONTAINING PROTEIN"/>
    <property type="match status" value="1"/>
</dbReference>
<comment type="caution">
    <text evidence="4">The sequence shown here is derived from an EMBL/GenBank/DDBJ whole genome shotgun (WGS) entry which is preliminary data.</text>
</comment>
<dbReference type="InterPro" id="IPR055411">
    <property type="entry name" value="LRR_FXL15/At3g58940/PEG3-like"/>
</dbReference>
<organism evidence="4 5">
    <name type="scientific">Camellia sinensis var. sinensis</name>
    <name type="common">China tea</name>
    <dbReference type="NCBI Taxonomy" id="542762"/>
    <lineage>
        <taxon>Eukaryota</taxon>
        <taxon>Viridiplantae</taxon>
        <taxon>Streptophyta</taxon>
        <taxon>Embryophyta</taxon>
        <taxon>Tracheophyta</taxon>
        <taxon>Spermatophyta</taxon>
        <taxon>Magnoliopsida</taxon>
        <taxon>eudicotyledons</taxon>
        <taxon>Gunneridae</taxon>
        <taxon>Pentapetalae</taxon>
        <taxon>asterids</taxon>
        <taxon>Ericales</taxon>
        <taxon>Theaceae</taxon>
        <taxon>Camellia</taxon>
    </lineage>
</organism>
<evidence type="ECO:0000313" key="5">
    <source>
        <dbReference type="Proteomes" id="UP000306102"/>
    </source>
</evidence>
<evidence type="ECO:0000313" key="4">
    <source>
        <dbReference type="EMBL" id="THG16887.1"/>
    </source>
</evidence>
<dbReference type="InterPro" id="IPR053772">
    <property type="entry name" value="At1g61320/At1g61330-like"/>
</dbReference>
<keyword evidence="5" id="KW-1185">Reference proteome</keyword>
<feature type="compositionally biased region" description="Basic and acidic residues" evidence="1">
    <location>
        <begin position="18"/>
        <end position="38"/>
    </location>
</feature>
<dbReference type="AlphaFoldDB" id="A0A4V3WPL6"/>
<proteinExistence type="predicted"/>
<evidence type="ECO:0000259" key="2">
    <source>
        <dbReference type="Pfam" id="PF23622"/>
    </source>
</evidence>
<dbReference type="InterPro" id="IPR055357">
    <property type="entry name" value="LRR_At1g61320_AtMIF1"/>
</dbReference>
<evidence type="ECO:0008006" key="6">
    <source>
        <dbReference type="Google" id="ProtNLM"/>
    </source>
</evidence>
<dbReference type="STRING" id="542762.A0A4V3WPL6"/>
<dbReference type="InterPro" id="IPR032675">
    <property type="entry name" value="LRR_dom_sf"/>
</dbReference>
<dbReference type="SUPFAM" id="SSF52047">
    <property type="entry name" value="RNI-like"/>
    <property type="match status" value="1"/>
</dbReference>
<evidence type="ECO:0000256" key="1">
    <source>
        <dbReference type="SAM" id="MobiDB-lite"/>
    </source>
</evidence>
<dbReference type="PANTHER" id="PTHR34145">
    <property type="entry name" value="OS02G0105600 PROTEIN"/>
    <property type="match status" value="1"/>
</dbReference>
<dbReference type="Pfam" id="PF23622">
    <property type="entry name" value="LRR_At1g61320_AtMIF1"/>
    <property type="match status" value="1"/>
</dbReference>
<dbReference type="Pfam" id="PF24758">
    <property type="entry name" value="LRR_At5g56370"/>
    <property type="match status" value="1"/>
</dbReference>
<feature type="domain" description="F-box/LRR-repeat protein 15/At3g58940/PEG3-like LRR" evidence="3">
    <location>
        <begin position="148"/>
        <end position="272"/>
    </location>
</feature>
<gene>
    <name evidence="4" type="ORF">TEA_025610</name>
</gene>
<dbReference type="InterPro" id="IPR036047">
    <property type="entry name" value="F-box-like_dom_sf"/>
</dbReference>
<accession>A0A4V3WPL6</accession>
<feature type="domain" description="At1g61320/AtMIF1 LRR" evidence="2">
    <location>
        <begin position="286"/>
        <end position="377"/>
    </location>
</feature>
<reference evidence="4 5" key="1">
    <citation type="journal article" date="2018" name="Proc. Natl. Acad. Sci. U.S.A.">
        <title>Draft genome sequence of Camellia sinensis var. sinensis provides insights into the evolution of the tea genome and tea quality.</title>
        <authorList>
            <person name="Wei C."/>
            <person name="Yang H."/>
            <person name="Wang S."/>
            <person name="Zhao J."/>
            <person name="Liu C."/>
            <person name="Gao L."/>
            <person name="Xia E."/>
            <person name="Lu Y."/>
            <person name="Tai Y."/>
            <person name="She G."/>
            <person name="Sun J."/>
            <person name="Cao H."/>
            <person name="Tong W."/>
            <person name="Gao Q."/>
            <person name="Li Y."/>
            <person name="Deng W."/>
            <person name="Jiang X."/>
            <person name="Wang W."/>
            <person name="Chen Q."/>
            <person name="Zhang S."/>
            <person name="Li H."/>
            <person name="Wu J."/>
            <person name="Wang P."/>
            <person name="Li P."/>
            <person name="Shi C."/>
            <person name="Zheng F."/>
            <person name="Jian J."/>
            <person name="Huang B."/>
            <person name="Shan D."/>
            <person name="Shi M."/>
            <person name="Fang C."/>
            <person name="Yue Y."/>
            <person name="Li F."/>
            <person name="Li D."/>
            <person name="Wei S."/>
            <person name="Han B."/>
            <person name="Jiang C."/>
            <person name="Yin Y."/>
            <person name="Xia T."/>
            <person name="Zhang Z."/>
            <person name="Bennetzen J.L."/>
            <person name="Zhao S."/>
            <person name="Wan X."/>
        </authorList>
    </citation>
    <scope>NUCLEOTIDE SEQUENCE [LARGE SCALE GENOMIC DNA]</scope>
    <source>
        <strain evidence="5">cv. Shuchazao</strain>
        <tissue evidence="4">Leaf</tissue>
    </source>
</reference>
<feature type="compositionally biased region" description="Basic residues" evidence="1">
    <location>
        <begin position="1"/>
        <end position="15"/>
    </location>
</feature>
<feature type="region of interest" description="Disordered" evidence="1">
    <location>
        <begin position="1"/>
        <end position="38"/>
    </location>
</feature>
<dbReference type="Gene3D" id="3.80.10.10">
    <property type="entry name" value="Ribonuclease Inhibitor"/>
    <property type="match status" value="1"/>
</dbReference>
<name>A0A4V3WPL6_CAMSN</name>
<protein>
    <recommendedName>
        <fullName evidence="6">F-box domain-containing protein</fullName>
    </recommendedName>
</protein>
<dbReference type="Proteomes" id="UP000306102">
    <property type="component" value="Unassembled WGS sequence"/>
</dbReference>
<evidence type="ECO:0000259" key="3">
    <source>
        <dbReference type="Pfam" id="PF24758"/>
    </source>
</evidence>
<sequence length="529" mass="61402">MFHRKKGHKQKRSSFKSRNNESKKQRKTQEQRTSEKDDIDRLSDLPEPIIHQILLCLPLADTISTKSLSRRWWQTVWPSCPILYFDEYCFRANYFQFVDDDWERREKFTRFLQRSLTKQKKCVNGYYNTDKFGLRMVSSDCYSDSIIAKWVQFALESNAKELDLRIKRVDWACFKTYNRLVDDVFVAQSITVLYLEYCNIQPSCSINLPCLKKLTLSESKIRDNVFKKLIQGCPLIEYLCVEFCKHLQHIEVSIPNLKSLKLNFSGLYKVAIASMNLSSVELSGDFDAEVDFAAFATVKDMTLKNVTITDVELEHLISWCPMLVSLVIDGCNKLERIRVCCELLKRFVMLRCRRMVEAEFDTPNLVSFEYSGDLMYFKWVNRLRSVDAKINLDPMELDADWYIGLRRFIKQLMYSKFITLICRSDQAIIFPGELSENLLPPLPALKHLKLEIISALSTTCSTIVDGLVWIFPGLETLTIKSASSNKFIKAIIFPGELSENLLPPLPALKHLNFKLTKGLIDCGEEDLEF</sequence>
<dbReference type="SUPFAM" id="SSF81383">
    <property type="entry name" value="F-box domain"/>
    <property type="match status" value="1"/>
</dbReference>
<dbReference type="EMBL" id="SDRB02003800">
    <property type="protein sequence ID" value="THG16887.1"/>
    <property type="molecule type" value="Genomic_DNA"/>
</dbReference>